<proteinExistence type="predicted"/>
<dbReference type="Proteomes" id="UP001551658">
    <property type="component" value="Unassembled WGS sequence"/>
</dbReference>
<dbReference type="EMBL" id="JBFAIH010000019">
    <property type="protein sequence ID" value="MEV0366387.1"/>
    <property type="molecule type" value="Genomic_DNA"/>
</dbReference>
<dbReference type="RefSeq" id="WP_357984273.1">
    <property type="nucleotide sequence ID" value="NZ_JBFAIH010000019.1"/>
</dbReference>
<evidence type="ECO:0000313" key="1">
    <source>
        <dbReference type="EMBL" id="MEV0366387.1"/>
    </source>
</evidence>
<keyword evidence="2" id="KW-1185">Reference proteome</keyword>
<protein>
    <submittedName>
        <fullName evidence="1">Uncharacterized protein</fullName>
    </submittedName>
</protein>
<dbReference type="Gene3D" id="3.40.1410.10">
    <property type="entry name" value="Chorismate lyase-like"/>
    <property type="match status" value="1"/>
</dbReference>
<accession>A0ABV3FF92</accession>
<gene>
    <name evidence="1" type="ORF">AB0H72_27175</name>
</gene>
<dbReference type="InterPro" id="IPR028978">
    <property type="entry name" value="Chorismate_lyase_/UTRA_dom_sf"/>
</dbReference>
<evidence type="ECO:0000313" key="2">
    <source>
        <dbReference type="Proteomes" id="UP001551658"/>
    </source>
</evidence>
<dbReference type="SUPFAM" id="SSF64288">
    <property type="entry name" value="Chorismate lyase-like"/>
    <property type="match status" value="1"/>
</dbReference>
<name>A0ABV3FF92_9NOCA</name>
<reference evidence="1 2" key="1">
    <citation type="submission" date="2024-06" db="EMBL/GenBank/DDBJ databases">
        <title>The Natural Products Discovery Center: Release of the First 8490 Sequenced Strains for Exploring Actinobacteria Biosynthetic Diversity.</title>
        <authorList>
            <person name="Kalkreuter E."/>
            <person name="Kautsar S.A."/>
            <person name="Yang D."/>
            <person name="Bader C.D."/>
            <person name="Teijaro C.N."/>
            <person name="Fluegel L."/>
            <person name="Davis C.M."/>
            <person name="Simpson J.R."/>
            <person name="Lauterbach L."/>
            <person name="Steele A.D."/>
            <person name="Gui C."/>
            <person name="Meng S."/>
            <person name="Li G."/>
            <person name="Viehrig K."/>
            <person name="Ye F."/>
            <person name="Su P."/>
            <person name="Kiefer A.F."/>
            <person name="Nichols A."/>
            <person name="Cepeda A.J."/>
            <person name="Yan W."/>
            <person name="Fan B."/>
            <person name="Jiang Y."/>
            <person name="Adhikari A."/>
            <person name="Zheng C.-J."/>
            <person name="Schuster L."/>
            <person name="Cowan T.M."/>
            <person name="Smanski M.J."/>
            <person name="Chevrette M.G."/>
            <person name="De Carvalho L.P.S."/>
            <person name="Shen B."/>
        </authorList>
    </citation>
    <scope>NUCLEOTIDE SEQUENCE [LARGE SCALE GENOMIC DNA]</scope>
    <source>
        <strain evidence="1 2">NPDC050671</strain>
    </source>
</reference>
<organism evidence="1 2">
    <name type="scientific">Nocardia fusca</name>
    <dbReference type="NCBI Taxonomy" id="941183"/>
    <lineage>
        <taxon>Bacteria</taxon>
        <taxon>Bacillati</taxon>
        <taxon>Actinomycetota</taxon>
        <taxon>Actinomycetes</taxon>
        <taxon>Mycobacteriales</taxon>
        <taxon>Nocardiaceae</taxon>
        <taxon>Nocardia</taxon>
    </lineage>
</organism>
<comment type="caution">
    <text evidence="1">The sequence shown here is derived from an EMBL/GenBank/DDBJ whole genome shotgun (WGS) entry which is preliminary data.</text>
</comment>
<sequence length="150" mass="15823">MTTLLEALVGAPLRLDLLKQSPTTAAELTGGIRCALGLSGAEPVIIRRSVLTIGNGTVVSKNSVVIVAGHESAAVLADRHRPIGHSMTAMGYHLARIVLGSGLTTWSRAGTANGDRCVYKESLLQDRADIPVAHLHERISPEFAPLAEAR</sequence>